<feature type="region of interest" description="Disordered" evidence="2">
    <location>
        <begin position="469"/>
        <end position="497"/>
    </location>
</feature>
<evidence type="ECO:0000256" key="2">
    <source>
        <dbReference type="SAM" id="MobiDB-lite"/>
    </source>
</evidence>
<evidence type="ECO:0008006" key="7">
    <source>
        <dbReference type="Google" id="ProtNLM"/>
    </source>
</evidence>
<sequence>MADRQPIKFGIMGCAGVARKVSRAISLSQYSTLAAVGSRSFEKASKFAKENGFPDSARVYGSYDAVLDDPEVDAVYMPLPSSLHVKWAVLAAQKKKHLLLEKPVALNVEELDVILEACESNGVQFMDATMWMHHPRTAKMKEFISNSHLFGELKFIHSCLTFAAGQNFLENDIRVKPDLDALGALGDVGWYCIRSILWAVDFQLPKSVLALRGPVFNKAGVILECGASLHWEDWKVATFHCSFLTDTVMDVTVVGTNGTLHVHDFVIPFVEDSASFTTAVKSGFTELVTGWEPKPSEHIIMTELPQEALMVREFSRLVGSIKFDGLKPDKNWPILSRKTQLVMDAVKVSIERGFEHVELIPQPTAALPNQSHNTADQHSTRKMREQSNPVSPNDLELDIAARISLIAVSQAVSHTYKLHCYTVAKAVPHALLAKQIDKAQYVKKNQTPISVDVRTANDERLICERRRDVASRPSRVNRSPFAASPRRSPLADQSPVASRSAAAVRVAPFAFRRSRSSDVASRCCVSRRRSHNTVDQHSTRKMREQSNPVSPNDLELDIAARISLIAVSQAVSHTYKLHCYTVAQATTGHDSVEHLKLTITLLQGTHGPHACEQSGKLDPVGYSFIPSPSPFASCPVM</sequence>
<dbReference type="InterPro" id="IPR055170">
    <property type="entry name" value="GFO_IDH_MocA-like_dom"/>
</dbReference>
<dbReference type="InterPro" id="IPR000683">
    <property type="entry name" value="Gfo/Idh/MocA-like_OxRdtase_N"/>
</dbReference>
<dbReference type="Proteomes" id="UP000834106">
    <property type="component" value="Chromosome 1"/>
</dbReference>
<dbReference type="PANTHER" id="PTHR46368">
    <property type="match status" value="1"/>
</dbReference>
<proteinExistence type="inferred from homology"/>
<organism evidence="5 6">
    <name type="scientific">Fraxinus pennsylvanica</name>
    <dbReference type="NCBI Taxonomy" id="56036"/>
    <lineage>
        <taxon>Eukaryota</taxon>
        <taxon>Viridiplantae</taxon>
        <taxon>Streptophyta</taxon>
        <taxon>Embryophyta</taxon>
        <taxon>Tracheophyta</taxon>
        <taxon>Spermatophyta</taxon>
        <taxon>Magnoliopsida</taxon>
        <taxon>eudicotyledons</taxon>
        <taxon>Gunneridae</taxon>
        <taxon>Pentapetalae</taxon>
        <taxon>asterids</taxon>
        <taxon>lamiids</taxon>
        <taxon>Lamiales</taxon>
        <taxon>Oleaceae</taxon>
        <taxon>Oleeae</taxon>
        <taxon>Fraxinus</taxon>
    </lineage>
</organism>
<comment type="similarity">
    <text evidence="1">Belongs to the Gfo/Idh/MocA family.</text>
</comment>
<dbReference type="Gene3D" id="3.40.50.720">
    <property type="entry name" value="NAD(P)-binding Rossmann-like Domain"/>
    <property type="match status" value="1"/>
</dbReference>
<dbReference type="SUPFAM" id="SSF55347">
    <property type="entry name" value="Glyceraldehyde-3-phosphate dehydrogenase-like, C-terminal domain"/>
    <property type="match status" value="1"/>
</dbReference>
<dbReference type="Gene3D" id="3.30.360.10">
    <property type="entry name" value="Dihydrodipicolinate Reductase, domain 2"/>
    <property type="match status" value="1"/>
</dbReference>
<evidence type="ECO:0000259" key="4">
    <source>
        <dbReference type="Pfam" id="PF22725"/>
    </source>
</evidence>
<evidence type="ECO:0000259" key="3">
    <source>
        <dbReference type="Pfam" id="PF01408"/>
    </source>
</evidence>
<feature type="region of interest" description="Disordered" evidence="2">
    <location>
        <begin position="525"/>
        <end position="550"/>
    </location>
</feature>
<dbReference type="Pfam" id="PF01408">
    <property type="entry name" value="GFO_IDH_MocA"/>
    <property type="match status" value="1"/>
</dbReference>
<dbReference type="GO" id="GO:0000166">
    <property type="term" value="F:nucleotide binding"/>
    <property type="evidence" value="ECO:0007669"/>
    <property type="project" value="InterPro"/>
</dbReference>
<evidence type="ECO:0000313" key="5">
    <source>
        <dbReference type="EMBL" id="CAI9754437.1"/>
    </source>
</evidence>
<gene>
    <name evidence="5" type="ORF">FPE_LOCUS1868</name>
</gene>
<accession>A0AAD2DH92</accession>
<feature type="compositionally biased region" description="Polar residues" evidence="2">
    <location>
        <begin position="367"/>
        <end position="377"/>
    </location>
</feature>
<dbReference type="Pfam" id="PF22725">
    <property type="entry name" value="GFO_IDH_MocA_C3"/>
    <property type="match status" value="1"/>
</dbReference>
<evidence type="ECO:0000313" key="6">
    <source>
        <dbReference type="Proteomes" id="UP000834106"/>
    </source>
</evidence>
<reference evidence="5" key="1">
    <citation type="submission" date="2023-05" db="EMBL/GenBank/DDBJ databases">
        <authorList>
            <person name="Huff M."/>
        </authorList>
    </citation>
    <scope>NUCLEOTIDE SEQUENCE</scope>
</reference>
<dbReference type="SUPFAM" id="SSF51735">
    <property type="entry name" value="NAD(P)-binding Rossmann-fold domains"/>
    <property type="match status" value="1"/>
</dbReference>
<keyword evidence="6" id="KW-1185">Reference proteome</keyword>
<feature type="region of interest" description="Disordered" evidence="2">
    <location>
        <begin position="361"/>
        <end position="392"/>
    </location>
</feature>
<dbReference type="AlphaFoldDB" id="A0AAD2DH92"/>
<name>A0AAD2DH92_9LAMI</name>
<feature type="compositionally biased region" description="Basic and acidic residues" evidence="2">
    <location>
        <begin position="532"/>
        <end position="544"/>
    </location>
</feature>
<dbReference type="InterPro" id="IPR036291">
    <property type="entry name" value="NAD(P)-bd_dom_sf"/>
</dbReference>
<feature type="domain" description="GFO/IDH/MocA-like oxidoreductase" evidence="4">
    <location>
        <begin position="139"/>
        <end position="260"/>
    </location>
</feature>
<dbReference type="EMBL" id="OU503036">
    <property type="protein sequence ID" value="CAI9754437.1"/>
    <property type="molecule type" value="Genomic_DNA"/>
</dbReference>
<evidence type="ECO:0000256" key="1">
    <source>
        <dbReference type="ARBA" id="ARBA00010928"/>
    </source>
</evidence>
<feature type="domain" description="Gfo/Idh/MocA-like oxidoreductase N-terminal" evidence="3">
    <location>
        <begin position="7"/>
        <end position="126"/>
    </location>
</feature>
<dbReference type="PANTHER" id="PTHR46368:SF19">
    <property type="entry name" value="GFO_IDH_MOCA-LIKE OXIDOREDUCTASE N-TERMINAL DOMAIN-CONTAINING PROTEIN"/>
    <property type="match status" value="1"/>
</dbReference>
<protein>
    <recommendedName>
        <fullName evidence="7">Gfo/Idh/MocA-like oxidoreductase N-terminal domain-containing protein</fullName>
    </recommendedName>
</protein>